<dbReference type="PROSITE" id="PS51186">
    <property type="entry name" value="GNAT"/>
    <property type="match status" value="1"/>
</dbReference>
<evidence type="ECO:0000259" key="1">
    <source>
        <dbReference type="PROSITE" id="PS51186"/>
    </source>
</evidence>
<sequence length="188" mass="20394">MEPSLPVPSAIDLLLRNSETGDIPEITAIYRHAVLTGSASFEIEPPSETEMARRREALATGNFPYAVAIVSGKLAGYAYAGPYRPRPAYSNTVESSVYIREDFQGRGIGRKLMARVIEEAEASGFRQMVAVIGDSGNHASVRLHESLGFRVIGTLQSVGWKHGRWLDTVLVQRALGPGDTAPPSRTGR</sequence>
<feature type="domain" description="N-acetyltransferase" evidence="1">
    <location>
        <begin position="13"/>
        <end position="176"/>
    </location>
</feature>
<organism evidence="2 3">
    <name type="scientific">Phyllobacterium salinisoli</name>
    <dbReference type="NCBI Taxonomy" id="1899321"/>
    <lineage>
        <taxon>Bacteria</taxon>
        <taxon>Pseudomonadati</taxon>
        <taxon>Pseudomonadota</taxon>
        <taxon>Alphaproteobacteria</taxon>
        <taxon>Hyphomicrobiales</taxon>
        <taxon>Phyllobacteriaceae</taxon>
        <taxon>Phyllobacterium</taxon>
    </lineage>
</organism>
<dbReference type="AlphaFoldDB" id="A0A368KAZ4"/>
<evidence type="ECO:0000313" key="2">
    <source>
        <dbReference type="EMBL" id="RCS25663.1"/>
    </source>
</evidence>
<comment type="caution">
    <text evidence="2">The sequence shown here is derived from an EMBL/GenBank/DDBJ whole genome shotgun (WGS) entry which is preliminary data.</text>
</comment>
<dbReference type="GO" id="GO:0016747">
    <property type="term" value="F:acyltransferase activity, transferring groups other than amino-acyl groups"/>
    <property type="evidence" value="ECO:0007669"/>
    <property type="project" value="InterPro"/>
</dbReference>
<dbReference type="OrthoDB" id="5459937at2"/>
<gene>
    <name evidence="2" type="ORF">DUT91_02480</name>
</gene>
<proteinExistence type="predicted"/>
<dbReference type="Gene3D" id="3.40.630.30">
    <property type="match status" value="1"/>
</dbReference>
<protein>
    <submittedName>
        <fullName evidence="2">N-acetyltransferase</fullName>
    </submittedName>
</protein>
<evidence type="ECO:0000313" key="3">
    <source>
        <dbReference type="Proteomes" id="UP000253420"/>
    </source>
</evidence>
<keyword evidence="3" id="KW-1185">Reference proteome</keyword>
<accession>A0A368KAZ4</accession>
<dbReference type="CDD" id="cd04301">
    <property type="entry name" value="NAT_SF"/>
    <property type="match status" value="1"/>
</dbReference>
<dbReference type="RefSeq" id="WP_114438755.1">
    <property type="nucleotide sequence ID" value="NZ_QOZG01000001.1"/>
</dbReference>
<dbReference type="PANTHER" id="PTHR43072">
    <property type="entry name" value="N-ACETYLTRANSFERASE"/>
    <property type="match status" value="1"/>
</dbReference>
<name>A0A368KAZ4_9HYPH</name>
<dbReference type="SUPFAM" id="SSF55729">
    <property type="entry name" value="Acyl-CoA N-acyltransferases (Nat)"/>
    <property type="match status" value="1"/>
</dbReference>
<dbReference type="InterPro" id="IPR000182">
    <property type="entry name" value="GNAT_dom"/>
</dbReference>
<dbReference type="EMBL" id="QOZG01000001">
    <property type="protein sequence ID" value="RCS25663.1"/>
    <property type="molecule type" value="Genomic_DNA"/>
</dbReference>
<reference evidence="2 3" key="1">
    <citation type="submission" date="2018-07" db="EMBL/GenBank/DDBJ databases">
        <title>The draft genome of Phyllobacterium salinisoli.</title>
        <authorList>
            <person name="Liu L."/>
            <person name="Li L."/>
            <person name="Zhang X."/>
            <person name="Liang L."/>
        </authorList>
    </citation>
    <scope>NUCLEOTIDE SEQUENCE [LARGE SCALE GENOMIC DNA]</scope>
    <source>
        <strain evidence="2 3">LLAN61</strain>
    </source>
</reference>
<dbReference type="Pfam" id="PF00583">
    <property type="entry name" value="Acetyltransf_1"/>
    <property type="match status" value="1"/>
</dbReference>
<keyword evidence="2" id="KW-0808">Transferase</keyword>
<dbReference type="PANTHER" id="PTHR43072:SF8">
    <property type="entry name" value="ACYLTRANSFERASE FABY-RELATED"/>
    <property type="match status" value="1"/>
</dbReference>
<dbReference type="Proteomes" id="UP000253420">
    <property type="component" value="Unassembled WGS sequence"/>
</dbReference>
<dbReference type="InterPro" id="IPR016181">
    <property type="entry name" value="Acyl_CoA_acyltransferase"/>
</dbReference>